<keyword evidence="4" id="KW-0812">Transmembrane</keyword>
<gene>
    <name evidence="7" type="ORF">PPRIM_AZ9-3.1.T0450287</name>
</gene>
<feature type="transmembrane region" description="Helical" evidence="4">
    <location>
        <begin position="1815"/>
        <end position="1840"/>
    </location>
</feature>
<evidence type="ECO:0000256" key="5">
    <source>
        <dbReference type="SAM" id="SignalP"/>
    </source>
</evidence>
<evidence type="ECO:0000259" key="6">
    <source>
        <dbReference type="SMART" id="SM00181"/>
    </source>
</evidence>
<dbReference type="InterPro" id="IPR000742">
    <property type="entry name" value="EGF"/>
</dbReference>
<feature type="transmembrane region" description="Helical" evidence="4">
    <location>
        <begin position="1700"/>
        <end position="1724"/>
    </location>
</feature>
<feature type="domain" description="EGF-like" evidence="6">
    <location>
        <begin position="834"/>
        <end position="869"/>
    </location>
</feature>
<dbReference type="PANTHER" id="PTHR38934:SF6">
    <property type="entry name" value="CHROMOSOME UNDETERMINED SCAFFOLD_176, WHOLE GENOME SHOTGUN SEQUENCE"/>
    <property type="match status" value="1"/>
</dbReference>
<feature type="chain" id="PRO_5035845527" description="EGF-like domain-containing protein" evidence="5">
    <location>
        <begin position="18"/>
        <end position="2011"/>
    </location>
</feature>
<feature type="signal peptide" evidence="5">
    <location>
        <begin position="1"/>
        <end position="17"/>
    </location>
</feature>
<feature type="transmembrane region" description="Helical" evidence="4">
    <location>
        <begin position="1928"/>
        <end position="1951"/>
    </location>
</feature>
<accession>A0A8S1LX05</accession>
<sequence length="2011" mass="234037">MIFLFQIILINIKFVRCEWIPLGVYLTAVKNYSGADTDEFMKIDGKLSQYINCNREGSYIVLNTTQSEVQQKNPFSWNSYMFFVTFDLIFFQHWTDQDYVNYSLGQTTQSFNYNSNQVPRQQSQFCENQFAQYQTFNMTVNTTNVYGYHKFSASTSTGSVAIKNLIILGLRCSPNCKTCYGESFNQCSSCSNGDSNVNDCKIQCTPEKPFFVNNQGCFKQCQIEQSLHFKGSCVTYPITYFMNLNINQYKTTSQYRWQQIYDKENLQFETLTNIAFEHYYIYGIFKYNQGYQSVINLTNNDGLYLIGIKIELILFNRMPTMSSISLLINETYQAHIYNDGSGLKFYQFNLQYENKRNNISYSNIEYNDNYYYTLYMYANVSSNFIIKLLGNYPKSSNAGWGIRTIQITSGQCPQYCLQCKSQFQCSVCQQYYLISKSGTCSTCNGIYQQKINNTHCQDIDDQTPYSEYLVKEFIDFSINPVTYQLYTLLYQNGTNFLKGEGIFYSIWKQKFRIFGGPYIWAQAKFQRIYEITRPHYSISIIFIIIFGPNFPENGQFIFCLDNQVQFEITSIDQEIVVDYLYLHNNDTLIVELECKGPDNEPIQAYCGFYQYYLTVNYCKPGCNGQCTNQNDCSENVATQTCQDDQYLDIYKNECRQCQPNCQKCTSLQNCQECRNGYTDPSLGCICGINKFEDYNGCQDCSQDCNQCINLQFCLECKTGTFKVLMNNQCVCQEGYFNDSSICSICKENCKKCTSLSDCSECFEGYQKTSSDECQLDSQFYYSSDLQKLFSCATFNDNCNPCQSNVDNCTCGDLIIYNNEDCDDGNEIMYDGCHNCQYQCQQQCTKCINGKCFECAILGWYLDTITQTCKEQCYDKLKVGNEQCDDAINNSNCKDCKYFCKPDCQQCNFNNDVKAIEECDDGNKVEFDGCNNKCQFQCQINTICAICQNRQCQYCQYGYFLNKMMNKCDCGLSCLTCDYSKGLGCIECQYGYELRNQICYPICGDSYITFHEECDDGNMNIEDGCHQCLYTCEQTCQFCLFGVCLECYEDYQLQNERCILIINSYLDNSDRESKFQNSMPQLFYQEYQDYYVIEQFNDFIQKDTYYLDQLYMLYRIRIDVQKYYINRIDIIINDNHIEKDELICPINCSDCIHGSCISCTLGYNLDLVNNLCNAVCGDQYITIEELCDDGNNIIQDGCFQCKYQCQDECTNCHYGKCKECIQSYYYDIKKERCVERTICIESQGYYYDDKQNICYSKCGDNIKAGKEQCDDGNDIPYDGCYQCKYQCEQLCEICQQGKCVNCQIGYKLSIQNSNCVNDCGDGLIKDIEQCDDANSIVRDGCTNCLIDPGYNCLTLNNKSFCYTCKSNCIQCEYVNGQINCINCQKGYFLTSNECVKCSDQCEECKDSPNNCTKCIFENCKKCDNKQGFYSDFNLKKCITKCGDLIVADKEQCDDGNKINNDGCNSQCEIEQGFTCYNNLCKKIEQKYIEFNYSNNTSTNCLHLKGEVDFKLICPKITIEIDYFQPNEFNYTLTPFEINQAKYGCEISFEFFKTIIENNLIHLIIPINNNDGSRLLEEYRITIIPRKQIYYNQQEKQQAQMIAATSNQLQLLLQLIGPLSIILGGVSFFWTILEILTWINNFYFLNIEYPLNVKIFFQQFQWDDIFQIPDLIPFNTPNDPFYFQAPKKFQEKNVNPLFIKNIQIFICLILIAIIIYFISYAIIALFKIKLKTNLQQSHKIYIFTKCNNLQENQQSTQKGKQLFQKIQELPQFAVIIFRTALEYQQNFWSKINSIINLLLLDLFMACILQLSCPKTHYHYIIIINNFLAVCFLILTLIIYYIYVYVSSKHQILLNHSLFKKKYLSIYEVLNLQNNTAMQYCYFNLIRKFSFIIFIVLLYDKPILQTTFCCLSCFMNLAFLFYQNPFNSKSIFIQTGIPEFCIFFIVSLAVLIAFDDMNNILTVNQKQMIGWIIIILMSISILVQLIFLMIEFFSRIKSNCETLKNIICPSKKQS</sequence>
<feature type="domain" description="EGF-like" evidence="6">
    <location>
        <begin position="653"/>
        <end position="685"/>
    </location>
</feature>
<keyword evidence="4" id="KW-0472">Membrane</keyword>
<feature type="transmembrane region" description="Helical" evidence="4">
    <location>
        <begin position="1966"/>
        <end position="1987"/>
    </location>
</feature>
<dbReference type="SMART" id="SM00261">
    <property type="entry name" value="FU"/>
    <property type="match status" value="10"/>
</dbReference>
<evidence type="ECO:0000256" key="1">
    <source>
        <dbReference type="ARBA" id="ARBA00022729"/>
    </source>
</evidence>
<keyword evidence="8" id="KW-1185">Reference proteome</keyword>
<evidence type="ECO:0000256" key="3">
    <source>
        <dbReference type="ARBA" id="ARBA00023157"/>
    </source>
</evidence>
<dbReference type="InterPro" id="IPR011936">
    <property type="entry name" value="Myxo_disulph_rpt"/>
</dbReference>
<feature type="domain" description="EGF-like" evidence="6">
    <location>
        <begin position="1142"/>
        <end position="1172"/>
    </location>
</feature>
<protein>
    <recommendedName>
        <fullName evidence="6">EGF-like domain-containing protein</fullName>
    </recommendedName>
</protein>
<dbReference type="NCBIfam" id="TIGR02232">
    <property type="entry name" value="myxo_disulf_rpt"/>
    <property type="match status" value="3"/>
</dbReference>
<feature type="transmembrane region" description="Helical" evidence="4">
    <location>
        <begin position="1900"/>
        <end position="1919"/>
    </location>
</feature>
<organism evidence="7 8">
    <name type="scientific">Paramecium primaurelia</name>
    <dbReference type="NCBI Taxonomy" id="5886"/>
    <lineage>
        <taxon>Eukaryota</taxon>
        <taxon>Sar</taxon>
        <taxon>Alveolata</taxon>
        <taxon>Ciliophora</taxon>
        <taxon>Intramacronucleata</taxon>
        <taxon>Oligohymenophorea</taxon>
        <taxon>Peniculida</taxon>
        <taxon>Parameciidae</taxon>
        <taxon>Paramecium</taxon>
    </lineage>
</organism>
<feature type="domain" description="EGF-like" evidence="6">
    <location>
        <begin position="411"/>
        <end position="441"/>
    </location>
</feature>
<keyword evidence="2" id="KW-0677">Repeat</keyword>
<feature type="domain" description="EGF-like" evidence="6">
    <location>
        <begin position="1281"/>
        <end position="1315"/>
    </location>
</feature>
<evidence type="ECO:0000313" key="8">
    <source>
        <dbReference type="Proteomes" id="UP000688137"/>
    </source>
</evidence>
<dbReference type="SMART" id="SM00181">
    <property type="entry name" value="EGF"/>
    <property type="match status" value="9"/>
</dbReference>
<dbReference type="Proteomes" id="UP000688137">
    <property type="component" value="Unassembled WGS sequence"/>
</dbReference>
<feature type="domain" description="EGF-like" evidence="6">
    <location>
        <begin position="1362"/>
        <end position="1394"/>
    </location>
</feature>
<evidence type="ECO:0000256" key="4">
    <source>
        <dbReference type="SAM" id="Phobius"/>
    </source>
</evidence>
<evidence type="ECO:0000313" key="7">
    <source>
        <dbReference type="EMBL" id="CAD8070485.1"/>
    </source>
</evidence>
<dbReference type="InterPro" id="IPR006212">
    <property type="entry name" value="Furin_repeat"/>
</dbReference>
<reference evidence="7" key="1">
    <citation type="submission" date="2021-01" db="EMBL/GenBank/DDBJ databases">
        <authorList>
            <consortium name="Genoscope - CEA"/>
            <person name="William W."/>
        </authorList>
    </citation>
    <scope>NUCLEOTIDE SEQUENCE</scope>
</reference>
<dbReference type="PANTHER" id="PTHR38934">
    <property type="entry name" value="HYPHALLY REGULATED CELL WALL PROTEIN 1"/>
    <property type="match status" value="1"/>
</dbReference>
<keyword evidence="1 5" id="KW-0732">Signal</keyword>
<evidence type="ECO:0000256" key="2">
    <source>
        <dbReference type="ARBA" id="ARBA00022737"/>
    </source>
</evidence>
<dbReference type="CDD" id="cd00064">
    <property type="entry name" value="FU"/>
    <property type="match status" value="1"/>
</dbReference>
<feature type="transmembrane region" description="Helical" evidence="4">
    <location>
        <begin position="1877"/>
        <end position="1894"/>
    </location>
</feature>
<comment type="caution">
    <text evidence="7">The sequence shown here is derived from an EMBL/GenBank/DDBJ whole genome shotgun (WGS) entry which is preliminary data.</text>
</comment>
<dbReference type="Pfam" id="PF13948">
    <property type="entry name" value="DUF4215"/>
    <property type="match status" value="7"/>
</dbReference>
<proteinExistence type="predicted"/>
<keyword evidence="3" id="KW-1015">Disulfide bond</keyword>
<name>A0A8S1LX05_PARPR</name>
<feature type="domain" description="EGF-like" evidence="6">
    <location>
        <begin position="744"/>
        <end position="774"/>
    </location>
</feature>
<dbReference type="EMBL" id="CAJJDM010000045">
    <property type="protein sequence ID" value="CAD8070485.1"/>
    <property type="molecule type" value="Genomic_DNA"/>
</dbReference>
<feature type="domain" description="EGF-like" evidence="6">
    <location>
        <begin position="699"/>
        <end position="743"/>
    </location>
</feature>
<feature type="domain" description="EGF-like" evidence="6">
    <location>
        <begin position="1026"/>
        <end position="1058"/>
    </location>
</feature>
<dbReference type="OMA" id="FFWTILE"/>
<keyword evidence="4" id="KW-1133">Transmembrane helix</keyword>